<gene>
    <name evidence="1" type="ORF">OIU85_008786</name>
</gene>
<protein>
    <submittedName>
        <fullName evidence="1">Uncharacterized protein</fullName>
    </submittedName>
</protein>
<keyword evidence="2" id="KW-1185">Reference proteome</keyword>
<evidence type="ECO:0000313" key="2">
    <source>
        <dbReference type="Proteomes" id="UP001151529"/>
    </source>
</evidence>
<dbReference type="Proteomes" id="UP001151529">
    <property type="component" value="Chromosome 7"/>
</dbReference>
<reference evidence="1" key="1">
    <citation type="submission" date="2022-11" db="EMBL/GenBank/DDBJ databases">
        <authorList>
            <person name="Hyden B.L."/>
            <person name="Feng K."/>
            <person name="Yates T."/>
            <person name="Jawdy S."/>
            <person name="Smart L.B."/>
            <person name="Muchero W."/>
        </authorList>
    </citation>
    <scope>NUCLEOTIDE SEQUENCE</scope>
    <source>
        <tissue evidence="1">Shoot tip</tissue>
    </source>
</reference>
<organism evidence="1 2">
    <name type="scientific">Salix viminalis</name>
    <name type="common">Common osier</name>
    <name type="synonym">Basket willow</name>
    <dbReference type="NCBI Taxonomy" id="40686"/>
    <lineage>
        <taxon>Eukaryota</taxon>
        <taxon>Viridiplantae</taxon>
        <taxon>Streptophyta</taxon>
        <taxon>Embryophyta</taxon>
        <taxon>Tracheophyta</taxon>
        <taxon>Spermatophyta</taxon>
        <taxon>Magnoliopsida</taxon>
        <taxon>eudicotyledons</taxon>
        <taxon>Gunneridae</taxon>
        <taxon>Pentapetalae</taxon>
        <taxon>rosids</taxon>
        <taxon>fabids</taxon>
        <taxon>Malpighiales</taxon>
        <taxon>Salicaceae</taxon>
        <taxon>Saliceae</taxon>
        <taxon>Salix</taxon>
    </lineage>
</organism>
<name>A0A9Q0NYD1_SALVM</name>
<dbReference type="OrthoDB" id="10308094at2759"/>
<reference evidence="1" key="2">
    <citation type="journal article" date="2023" name="Int. J. Mol. Sci.">
        <title>De Novo Assembly and Annotation of 11 Diverse Shrub Willow (Salix) Genomes Reveals Novel Gene Organization in Sex-Linked Regions.</title>
        <authorList>
            <person name="Hyden B."/>
            <person name="Feng K."/>
            <person name="Yates T.B."/>
            <person name="Jawdy S."/>
            <person name="Cereghino C."/>
            <person name="Smart L.B."/>
            <person name="Muchero W."/>
        </authorList>
    </citation>
    <scope>NUCLEOTIDE SEQUENCE [LARGE SCALE GENOMIC DNA]</scope>
    <source>
        <tissue evidence="1">Shoot tip</tissue>
    </source>
</reference>
<sequence>MRLFYYVGRMTDNLESKDIVVANEVADFGVESSEGTTGVFEFSSKPKGKDEVKRNNKHSVRGSLNLLMTMEDQIERQSVRVQNEFMLLSLQSKSLC</sequence>
<proteinExistence type="predicted"/>
<dbReference type="EMBL" id="JAPFFL010000014">
    <property type="protein sequence ID" value="KAJ6678231.1"/>
    <property type="molecule type" value="Genomic_DNA"/>
</dbReference>
<comment type="caution">
    <text evidence="1">The sequence shown here is derived from an EMBL/GenBank/DDBJ whole genome shotgun (WGS) entry which is preliminary data.</text>
</comment>
<accession>A0A9Q0NYD1</accession>
<evidence type="ECO:0000313" key="1">
    <source>
        <dbReference type="EMBL" id="KAJ6678231.1"/>
    </source>
</evidence>
<dbReference type="AlphaFoldDB" id="A0A9Q0NYD1"/>